<feature type="signal peptide" evidence="2">
    <location>
        <begin position="1"/>
        <end position="26"/>
    </location>
</feature>
<dbReference type="RefSeq" id="WP_134080964.1">
    <property type="nucleotide sequence ID" value="NZ_SOQX01000001.1"/>
</dbReference>
<keyword evidence="4" id="KW-1185">Reference proteome</keyword>
<dbReference type="AlphaFoldDB" id="A0A4R8IUX3"/>
<keyword evidence="2" id="KW-0732">Signal</keyword>
<name>A0A4R8IUX3_9GAMM</name>
<gene>
    <name evidence="3" type="ORF">EDC23_0607</name>
</gene>
<accession>A0A4R8IUX3</accession>
<feature type="chain" id="PRO_5020537442" evidence="2">
    <location>
        <begin position="27"/>
        <end position="118"/>
    </location>
</feature>
<dbReference type="Proteomes" id="UP000294914">
    <property type="component" value="Unassembled WGS sequence"/>
</dbReference>
<sequence length="118" mass="13120">MTRTRHGLVHLLTLAMLLLPVQALYAQTEMQAPSPNHTCEHMQMEQADSSQAGTCCEQDTDRCNQNCRDCFQCQSINAIASVLNTEINNPESDYSLPLYGTPDGLPPTGQFRPPRNLI</sequence>
<evidence type="ECO:0000256" key="1">
    <source>
        <dbReference type="SAM" id="MobiDB-lite"/>
    </source>
</evidence>
<dbReference type="EMBL" id="SOQX01000001">
    <property type="protein sequence ID" value="TDY04234.1"/>
    <property type="molecule type" value="Genomic_DNA"/>
</dbReference>
<reference evidence="3 4" key="1">
    <citation type="submission" date="2019-03" db="EMBL/GenBank/DDBJ databases">
        <title>Genomic Encyclopedia of Type Strains, Phase IV (KMG-IV): sequencing the most valuable type-strain genomes for metagenomic binning, comparative biology and taxonomic classification.</title>
        <authorList>
            <person name="Goeker M."/>
        </authorList>
    </citation>
    <scope>NUCLEOTIDE SEQUENCE [LARGE SCALE GENOMIC DNA]</scope>
    <source>
        <strain evidence="3 4">DSM 16326</strain>
    </source>
</reference>
<evidence type="ECO:0000313" key="3">
    <source>
        <dbReference type="EMBL" id="TDY04234.1"/>
    </source>
</evidence>
<organism evidence="3 4">
    <name type="scientific">Thiohalophilus thiocyanatoxydans</name>
    <dbReference type="NCBI Taxonomy" id="381308"/>
    <lineage>
        <taxon>Bacteria</taxon>
        <taxon>Pseudomonadati</taxon>
        <taxon>Pseudomonadota</taxon>
        <taxon>Gammaproteobacteria</taxon>
        <taxon>Thiohalomonadales</taxon>
        <taxon>Thiohalophilaceae</taxon>
        <taxon>Thiohalophilus</taxon>
    </lineage>
</organism>
<protein>
    <submittedName>
        <fullName evidence="3">Uncharacterized protein</fullName>
    </submittedName>
</protein>
<evidence type="ECO:0000256" key="2">
    <source>
        <dbReference type="SAM" id="SignalP"/>
    </source>
</evidence>
<proteinExistence type="predicted"/>
<comment type="caution">
    <text evidence="3">The sequence shown here is derived from an EMBL/GenBank/DDBJ whole genome shotgun (WGS) entry which is preliminary data.</text>
</comment>
<feature type="region of interest" description="Disordered" evidence="1">
    <location>
        <begin position="94"/>
        <end position="118"/>
    </location>
</feature>
<evidence type="ECO:0000313" key="4">
    <source>
        <dbReference type="Proteomes" id="UP000294914"/>
    </source>
</evidence>